<dbReference type="SUPFAM" id="SSF53335">
    <property type="entry name" value="S-adenosyl-L-methionine-dependent methyltransferases"/>
    <property type="match status" value="1"/>
</dbReference>
<evidence type="ECO:0000256" key="3">
    <source>
        <dbReference type="ARBA" id="ARBA00022691"/>
    </source>
</evidence>
<evidence type="ECO:0000256" key="2">
    <source>
        <dbReference type="ARBA" id="ARBA00022679"/>
    </source>
</evidence>
<dbReference type="InterPro" id="IPR029063">
    <property type="entry name" value="SAM-dependent_MTases_sf"/>
</dbReference>
<comment type="caution">
    <text evidence="5">The sequence shown here is derived from an EMBL/GenBank/DDBJ whole genome shotgun (WGS) entry which is preliminary data.</text>
</comment>
<name>A0A835I1B3_9MAGN</name>
<dbReference type="GO" id="GO:0032259">
    <property type="term" value="P:methylation"/>
    <property type="evidence" value="ECO:0007669"/>
    <property type="project" value="UniProtKB-KW"/>
</dbReference>
<dbReference type="Proteomes" id="UP000631114">
    <property type="component" value="Unassembled WGS sequence"/>
</dbReference>
<evidence type="ECO:0000256" key="1">
    <source>
        <dbReference type="ARBA" id="ARBA00022603"/>
    </source>
</evidence>
<reference evidence="5 6" key="1">
    <citation type="submission" date="2020-10" db="EMBL/GenBank/DDBJ databases">
        <title>The Coptis chinensis genome and diversification of protoberbering-type alkaloids.</title>
        <authorList>
            <person name="Wang B."/>
            <person name="Shu S."/>
            <person name="Song C."/>
            <person name="Liu Y."/>
        </authorList>
    </citation>
    <scope>NUCLEOTIDE SEQUENCE [LARGE SCALE GENOMIC DNA]</scope>
    <source>
        <strain evidence="5">HL-2020</strain>
        <tissue evidence="5">Leaf</tissue>
    </source>
</reference>
<keyword evidence="1" id="KW-0489">Methyltransferase</keyword>
<dbReference type="Gene3D" id="3.40.50.150">
    <property type="entry name" value="Vaccinia Virus protein VP39"/>
    <property type="match status" value="1"/>
</dbReference>
<keyword evidence="6" id="KW-1185">Reference proteome</keyword>
<keyword evidence="3" id="KW-0949">S-adenosyl-L-methionine</keyword>
<proteinExistence type="predicted"/>
<dbReference type="AlphaFoldDB" id="A0A835I1B3"/>
<dbReference type="OrthoDB" id="1606438at2759"/>
<evidence type="ECO:0000259" key="4">
    <source>
        <dbReference type="Pfam" id="PF00891"/>
    </source>
</evidence>
<protein>
    <recommendedName>
        <fullName evidence="4">O-methyltransferase C-terminal domain-containing protein</fullName>
    </recommendedName>
</protein>
<dbReference type="InterPro" id="IPR016461">
    <property type="entry name" value="COMT-like"/>
</dbReference>
<dbReference type="GO" id="GO:0008171">
    <property type="term" value="F:O-methyltransferase activity"/>
    <property type="evidence" value="ECO:0007669"/>
    <property type="project" value="InterPro"/>
</dbReference>
<dbReference type="InterPro" id="IPR001077">
    <property type="entry name" value="COMT_C"/>
</dbReference>
<organism evidence="5 6">
    <name type="scientific">Coptis chinensis</name>
    <dbReference type="NCBI Taxonomy" id="261450"/>
    <lineage>
        <taxon>Eukaryota</taxon>
        <taxon>Viridiplantae</taxon>
        <taxon>Streptophyta</taxon>
        <taxon>Embryophyta</taxon>
        <taxon>Tracheophyta</taxon>
        <taxon>Spermatophyta</taxon>
        <taxon>Magnoliopsida</taxon>
        <taxon>Ranunculales</taxon>
        <taxon>Ranunculaceae</taxon>
        <taxon>Coptidoideae</taxon>
        <taxon>Coptis</taxon>
    </lineage>
</organism>
<accession>A0A835I1B3</accession>
<dbReference type="Pfam" id="PF00891">
    <property type="entry name" value="Methyltransf_2"/>
    <property type="match status" value="1"/>
</dbReference>
<sequence length="130" mass="14565">MYCIFKIGSTVAMYTSRRCLYRYHLKDAVLDGGIPFNKAYGMTAFDYNGTYPRFNRVSNRGMSNHSTIIMKKILEMYKGFEGLKSLVDVGGGIGASLNMIVKKHPTIKGIIFYFTHVIEGAPSYPGMVLT</sequence>
<gene>
    <name evidence="5" type="ORF">IFM89_018840</name>
</gene>
<evidence type="ECO:0000313" key="6">
    <source>
        <dbReference type="Proteomes" id="UP000631114"/>
    </source>
</evidence>
<dbReference type="EMBL" id="JADFTS010000004">
    <property type="protein sequence ID" value="KAF9609855.1"/>
    <property type="molecule type" value="Genomic_DNA"/>
</dbReference>
<evidence type="ECO:0000313" key="5">
    <source>
        <dbReference type="EMBL" id="KAF9609855.1"/>
    </source>
</evidence>
<feature type="domain" description="O-methyltransferase C-terminal" evidence="4">
    <location>
        <begin position="23"/>
        <end position="124"/>
    </location>
</feature>
<dbReference type="PROSITE" id="PS51683">
    <property type="entry name" value="SAM_OMT_II"/>
    <property type="match status" value="1"/>
</dbReference>
<keyword evidence="2" id="KW-0808">Transferase</keyword>
<dbReference type="PANTHER" id="PTHR11746">
    <property type="entry name" value="O-METHYLTRANSFERASE"/>
    <property type="match status" value="1"/>
</dbReference>